<keyword evidence="1" id="KW-0812">Transmembrane</keyword>
<protein>
    <recommendedName>
        <fullName evidence="2">Reverse transcriptase domain-containing protein</fullName>
    </recommendedName>
</protein>
<dbReference type="PANTHER" id="PTHR33332">
    <property type="entry name" value="REVERSE TRANSCRIPTASE DOMAIN-CONTAINING PROTEIN"/>
    <property type="match status" value="1"/>
</dbReference>
<keyword evidence="1" id="KW-0472">Membrane</keyword>
<dbReference type="EMBL" id="JADWDJ010000006">
    <property type="protein sequence ID" value="KAG5279810.1"/>
    <property type="molecule type" value="Genomic_DNA"/>
</dbReference>
<accession>A0AAV6GY28</accession>
<comment type="caution">
    <text evidence="3">The sequence shown here is derived from an EMBL/GenBank/DDBJ whole genome shotgun (WGS) entry which is preliminary data.</text>
</comment>
<dbReference type="Pfam" id="PF00078">
    <property type="entry name" value="RVT_1"/>
    <property type="match status" value="1"/>
</dbReference>
<evidence type="ECO:0000313" key="3">
    <source>
        <dbReference type="EMBL" id="KAG5279810.1"/>
    </source>
</evidence>
<evidence type="ECO:0000256" key="1">
    <source>
        <dbReference type="SAM" id="Phobius"/>
    </source>
</evidence>
<reference evidence="3" key="1">
    <citation type="submission" date="2020-10" db="EMBL/GenBank/DDBJ databases">
        <title>Chromosome-scale genome assembly of the Allis shad, Alosa alosa.</title>
        <authorList>
            <person name="Margot Z."/>
            <person name="Christophe K."/>
            <person name="Cabau C."/>
            <person name="Louis A."/>
            <person name="Berthelot C."/>
            <person name="Parey E."/>
            <person name="Roest Crollius H."/>
            <person name="Montfort J."/>
            <person name="Robinson-Rechavi M."/>
            <person name="Bucao C."/>
            <person name="Bouchez O."/>
            <person name="Gislard M."/>
            <person name="Lluch J."/>
            <person name="Milhes M."/>
            <person name="Lampietro C."/>
            <person name="Lopez Roques C."/>
            <person name="Donnadieu C."/>
            <person name="Braasch I."/>
            <person name="Desvignes T."/>
            <person name="Postlethwait J."/>
            <person name="Bobe J."/>
            <person name="Guiguen Y."/>
        </authorList>
    </citation>
    <scope>NUCLEOTIDE SEQUENCE</scope>
    <source>
        <strain evidence="3">M-15738</strain>
        <tissue evidence="3">Blood</tissue>
    </source>
</reference>
<sequence>MFMFFDFSSAFNTIQPLRFGDKLLQMGVDAHLVTWITDYLTERPQFVRLKNCLSDTVICSTGTGLSPVLFTLYTSDFCYNTESCHMQKFSDDTAIVGCIRNGQEEEHRSLVEDFVQWCKLNHLQLNTSKTKEMMGSMWSKLLRMFYQSVVASVLFYAVVCWGGSTRKKDAGRIDRLQKTQDASTVQHVPAQIDEPSQTGLGGFTFLKTTALLKETVNELNSLLTSLELRKVQLFIAVLEGICYTVTEYLIYELHLHHLHSPLCVPFPHRLVDSVLF</sequence>
<organism evidence="3 4">
    <name type="scientific">Alosa alosa</name>
    <name type="common">allis shad</name>
    <dbReference type="NCBI Taxonomy" id="278164"/>
    <lineage>
        <taxon>Eukaryota</taxon>
        <taxon>Metazoa</taxon>
        <taxon>Chordata</taxon>
        <taxon>Craniata</taxon>
        <taxon>Vertebrata</taxon>
        <taxon>Euteleostomi</taxon>
        <taxon>Actinopterygii</taxon>
        <taxon>Neopterygii</taxon>
        <taxon>Teleostei</taxon>
        <taxon>Clupei</taxon>
        <taxon>Clupeiformes</taxon>
        <taxon>Clupeoidei</taxon>
        <taxon>Clupeidae</taxon>
        <taxon>Alosa</taxon>
    </lineage>
</organism>
<gene>
    <name evidence="3" type="ORF">AALO_G00081840</name>
</gene>
<evidence type="ECO:0000259" key="2">
    <source>
        <dbReference type="PROSITE" id="PS50878"/>
    </source>
</evidence>
<dbReference type="InterPro" id="IPR000477">
    <property type="entry name" value="RT_dom"/>
</dbReference>
<keyword evidence="1" id="KW-1133">Transmembrane helix</keyword>
<dbReference type="PROSITE" id="PS50878">
    <property type="entry name" value="RT_POL"/>
    <property type="match status" value="1"/>
</dbReference>
<dbReference type="Proteomes" id="UP000823561">
    <property type="component" value="Chromosome 6"/>
</dbReference>
<dbReference type="AlphaFoldDB" id="A0AAV6GY28"/>
<keyword evidence="4" id="KW-1185">Reference proteome</keyword>
<feature type="domain" description="Reverse transcriptase" evidence="2">
    <location>
        <begin position="1"/>
        <end position="150"/>
    </location>
</feature>
<evidence type="ECO:0000313" key="4">
    <source>
        <dbReference type="Proteomes" id="UP000823561"/>
    </source>
</evidence>
<proteinExistence type="predicted"/>
<name>A0AAV6GY28_9TELE</name>
<feature type="transmembrane region" description="Helical" evidence="1">
    <location>
        <begin position="144"/>
        <end position="163"/>
    </location>
</feature>